<evidence type="ECO:0000313" key="3">
    <source>
        <dbReference type="Proteomes" id="UP000183223"/>
    </source>
</evidence>
<feature type="signal peptide" evidence="1">
    <location>
        <begin position="1"/>
        <end position="20"/>
    </location>
</feature>
<dbReference type="AlphaFoldDB" id="A0A1G5RD38"/>
<protein>
    <submittedName>
        <fullName evidence="2">Uncharacterized protein</fullName>
    </submittedName>
</protein>
<accession>A0A1G5RD38</accession>
<dbReference type="RefSeq" id="WP_244161642.1">
    <property type="nucleotide sequence ID" value="NZ_CAWQXX010000026.1"/>
</dbReference>
<dbReference type="Proteomes" id="UP000183223">
    <property type="component" value="Unassembled WGS sequence"/>
</dbReference>
<name>A0A1G5RD38_PHOLU</name>
<keyword evidence="1" id="KW-0732">Signal</keyword>
<feature type="chain" id="PRO_5010332304" evidence="1">
    <location>
        <begin position="21"/>
        <end position="78"/>
    </location>
</feature>
<reference evidence="3" key="1">
    <citation type="submission" date="2016-10" db="EMBL/GenBank/DDBJ databases">
        <authorList>
            <person name="Varghese N."/>
            <person name="Submissions S."/>
        </authorList>
    </citation>
    <scope>NUCLEOTIDE SEQUENCE [LARGE SCALE GENOMIC DNA]</scope>
    <source>
        <strain evidence="3">ATCC 29999</strain>
    </source>
</reference>
<sequence>MKSSILVFAVFYSVVSGSQAADLSAQQLIHQQARASPGGAISPTPCGGSPVCPRTGGVIRISAGNAVFSDHPRRVGRH</sequence>
<proteinExistence type="predicted"/>
<keyword evidence="3" id="KW-1185">Reference proteome</keyword>
<evidence type="ECO:0000313" key="2">
    <source>
        <dbReference type="EMBL" id="SCZ71967.1"/>
    </source>
</evidence>
<dbReference type="EMBL" id="FMWJ01000027">
    <property type="protein sequence ID" value="SCZ71967.1"/>
    <property type="molecule type" value="Genomic_DNA"/>
</dbReference>
<gene>
    <name evidence="2" type="ORF">SAMN02982990_03919</name>
</gene>
<organism evidence="2 3">
    <name type="scientific">Photorhabdus luminescens</name>
    <name type="common">Xenorhabdus luminescens</name>
    <dbReference type="NCBI Taxonomy" id="29488"/>
    <lineage>
        <taxon>Bacteria</taxon>
        <taxon>Pseudomonadati</taxon>
        <taxon>Pseudomonadota</taxon>
        <taxon>Gammaproteobacteria</taxon>
        <taxon>Enterobacterales</taxon>
        <taxon>Morganellaceae</taxon>
        <taxon>Photorhabdus</taxon>
    </lineage>
</organism>
<evidence type="ECO:0000256" key="1">
    <source>
        <dbReference type="SAM" id="SignalP"/>
    </source>
</evidence>